<evidence type="ECO:0000313" key="1">
    <source>
        <dbReference type="EMBL" id="KIH47932.1"/>
    </source>
</evidence>
<accession>A0A0C2CDL3</accession>
<dbReference type="AlphaFoldDB" id="A0A0C2CDL3"/>
<reference evidence="1 2" key="1">
    <citation type="submission" date="2013-12" db="EMBL/GenBank/DDBJ databases">
        <title>Draft genome of the parsitic nematode Ancylostoma duodenale.</title>
        <authorList>
            <person name="Mitreva M."/>
        </authorList>
    </citation>
    <scope>NUCLEOTIDE SEQUENCE [LARGE SCALE GENOMIC DNA]</scope>
    <source>
        <strain evidence="1 2">Zhejiang</strain>
    </source>
</reference>
<sequence length="109" mass="12567">MPQASNYQSDPEKVRFFKIYKPVLFIHMFCAFKMNTAISYLEVKAMDAKKIVEELLYMLDMQEKVPWPDMLDKFSSLAAAMSQLQGALKKSAIQSGSMQLRTLFLAFKQ</sequence>
<name>A0A0C2CDL3_9BILA</name>
<dbReference type="EMBL" id="KN764388">
    <property type="protein sequence ID" value="KIH47932.1"/>
    <property type="molecule type" value="Genomic_DNA"/>
</dbReference>
<gene>
    <name evidence="1" type="ORF">ANCDUO_22003</name>
</gene>
<protein>
    <submittedName>
        <fullName evidence="1">Uncharacterized protein</fullName>
    </submittedName>
</protein>
<evidence type="ECO:0000313" key="2">
    <source>
        <dbReference type="Proteomes" id="UP000054047"/>
    </source>
</evidence>
<keyword evidence="2" id="KW-1185">Reference proteome</keyword>
<proteinExistence type="predicted"/>
<dbReference type="Proteomes" id="UP000054047">
    <property type="component" value="Unassembled WGS sequence"/>
</dbReference>
<dbReference type="OrthoDB" id="5794758at2759"/>
<organism evidence="1 2">
    <name type="scientific">Ancylostoma duodenale</name>
    <dbReference type="NCBI Taxonomy" id="51022"/>
    <lineage>
        <taxon>Eukaryota</taxon>
        <taxon>Metazoa</taxon>
        <taxon>Ecdysozoa</taxon>
        <taxon>Nematoda</taxon>
        <taxon>Chromadorea</taxon>
        <taxon>Rhabditida</taxon>
        <taxon>Rhabditina</taxon>
        <taxon>Rhabditomorpha</taxon>
        <taxon>Strongyloidea</taxon>
        <taxon>Ancylostomatidae</taxon>
        <taxon>Ancylostomatinae</taxon>
        <taxon>Ancylostoma</taxon>
    </lineage>
</organism>